<name>T1BH89_9ZZZZ</name>
<comment type="caution">
    <text evidence="2">The sequence shown here is derived from an EMBL/GenBank/DDBJ whole genome shotgun (WGS) entry which is preliminary data.</text>
</comment>
<evidence type="ECO:0000313" key="2">
    <source>
        <dbReference type="EMBL" id="EQD72351.1"/>
    </source>
</evidence>
<protein>
    <submittedName>
        <fullName evidence="2">IS2404 transposase</fullName>
    </submittedName>
</protein>
<proteinExistence type="predicted"/>
<dbReference type="InterPro" id="IPR051698">
    <property type="entry name" value="Transposase_11-like"/>
</dbReference>
<dbReference type="InterPro" id="IPR047647">
    <property type="entry name" value="ISAs1_transpos"/>
</dbReference>
<reference evidence="2" key="2">
    <citation type="journal article" date="2014" name="ISME J.">
        <title>Microbial stratification in low pH oxic and suboxic macroscopic growths along an acid mine drainage.</title>
        <authorList>
            <person name="Mendez-Garcia C."/>
            <person name="Mesa V."/>
            <person name="Sprenger R.R."/>
            <person name="Richter M."/>
            <person name="Diez M.S."/>
            <person name="Solano J."/>
            <person name="Bargiela R."/>
            <person name="Golyshina O.V."/>
            <person name="Manteca A."/>
            <person name="Ramos J.L."/>
            <person name="Gallego J.R."/>
            <person name="Llorente I."/>
            <person name="Martins Dos Santos V.A."/>
            <person name="Jensen O.N."/>
            <person name="Pelaez A.I."/>
            <person name="Sanchez J."/>
            <person name="Ferrer M."/>
        </authorList>
    </citation>
    <scope>NUCLEOTIDE SEQUENCE</scope>
</reference>
<dbReference type="NCBIfam" id="NF033564">
    <property type="entry name" value="transpos_ISAs1"/>
    <property type="match status" value="1"/>
</dbReference>
<dbReference type="EMBL" id="AUZY01002361">
    <property type="protein sequence ID" value="EQD72351.1"/>
    <property type="molecule type" value="Genomic_DNA"/>
</dbReference>
<dbReference type="Pfam" id="PF01609">
    <property type="entry name" value="DDE_Tnp_1"/>
    <property type="match status" value="1"/>
</dbReference>
<dbReference type="PANTHER" id="PTHR30298">
    <property type="entry name" value="H REPEAT-ASSOCIATED PREDICTED TRANSPOSASE"/>
    <property type="match status" value="1"/>
</dbReference>
<reference evidence="2" key="1">
    <citation type="submission" date="2013-08" db="EMBL/GenBank/DDBJ databases">
        <authorList>
            <person name="Mendez C."/>
            <person name="Richter M."/>
            <person name="Ferrer M."/>
            <person name="Sanchez J."/>
        </authorList>
    </citation>
    <scope>NUCLEOTIDE SEQUENCE</scope>
</reference>
<organism evidence="2">
    <name type="scientific">mine drainage metagenome</name>
    <dbReference type="NCBI Taxonomy" id="410659"/>
    <lineage>
        <taxon>unclassified sequences</taxon>
        <taxon>metagenomes</taxon>
        <taxon>ecological metagenomes</taxon>
    </lineage>
</organism>
<dbReference type="GO" id="GO:0003677">
    <property type="term" value="F:DNA binding"/>
    <property type="evidence" value="ECO:0007669"/>
    <property type="project" value="InterPro"/>
</dbReference>
<feature type="domain" description="Transposase IS4-like" evidence="1">
    <location>
        <begin position="85"/>
        <end position="315"/>
    </location>
</feature>
<gene>
    <name evidence="2" type="ORF">B1B_03811</name>
</gene>
<dbReference type="AlphaFoldDB" id="T1BH89"/>
<feature type="non-terminal residue" evidence="2">
    <location>
        <position position="354"/>
    </location>
</feature>
<dbReference type="GO" id="GO:0006313">
    <property type="term" value="P:DNA transposition"/>
    <property type="evidence" value="ECO:0007669"/>
    <property type="project" value="InterPro"/>
</dbReference>
<accession>T1BH89</accession>
<evidence type="ECO:0000259" key="1">
    <source>
        <dbReference type="Pfam" id="PF01609"/>
    </source>
</evidence>
<dbReference type="InterPro" id="IPR002559">
    <property type="entry name" value="Transposase_11"/>
</dbReference>
<sequence length="354" mass="39532">MLAGMKSLSAISEFIDEIPQEALERLETRISPVTKKRVPPAYSTIRRALMAVDPEELDEVVTSWARTGIEQKANRNDDDDEKGTLSGIAVDGKALRGSRQSDGTRIHLLSALDHDSKTIISQKDVPLDKTNEITIFEPLISALEITGKVITADAMHTQVKTARSIVEDKRAHYVFGVKANQPLLYNAGIELLETIDLDTADFERVQRGHGRIDRHRIWVKDVPEEIKFPYAKQFVLVERESSDLNDCMKSLETRIYVTDLIKTDATAESLFRLISSHWSIEANHWIRDVVFNEDLSQIRKGSLPRAMATLRNLAIAAIRLTAGVTACIAKATRYLGRNPNLTLDLLGIPPLVTG</sequence>
<dbReference type="PANTHER" id="PTHR30298:SF0">
    <property type="entry name" value="PROTEIN YBFL-RELATED"/>
    <property type="match status" value="1"/>
</dbReference>
<dbReference type="GO" id="GO:0004803">
    <property type="term" value="F:transposase activity"/>
    <property type="evidence" value="ECO:0007669"/>
    <property type="project" value="InterPro"/>
</dbReference>